<accession>A0A1M7NBN2</accession>
<dbReference type="AlphaFoldDB" id="A0A1M7NBN2"/>
<evidence type="ECO:0000313" key="2">
    <source>
        <dbReference type="Proteomes" id="UP000184038"/>
    </source>
</evidence>
<dbReference type="STRING" id="1120996.SAMN02746066_04335"/>
<proteinExistence type="predicted"/>
<gene>
    <name evidence="1" type="ORF">SAMN02746066_04335</name>
</gene>
<reference evidence="1 2" key="1">
    <citation type="submission" date="2016-11" db="EMBL/GenBank/DDBJ databases">
        <authorList>
            <person name="Jaros S."/>
            <person name="Januszkiewicz K."/>
            <person name="Wedrychowicz H."/>
        </authorList>
    </citation>
    <scope>NUCLEOTIDE SEQUENCE [LARGE SCALE GENOMIC DNA]</scope>
    <source>
        <strain evidence="1 2">DSM 15930</strain>
    </source>
</reference>
<protein>
    <recommendedName>
        <fullName evidence="3">DUF3841 domain-containing protein</fullName>
    </recommendedName>
</protein>
<evidence type="ECO:0008006" key="3">
    <source>
        <dbReference type="Google" id="ProtNLM"/>
    </source>
</evidence>
<dbReference type="EMBL" id="FRCP01000026">
    <property type="protein sequence ID" value="SHN00532.1"/>
    <property type="molecule type" value="Genomic_DNA"/>
</dbReference>
<name>A0A1M7NBN2_9FIRM</name>
<dbReference type="OrthoDB" id="286252at2"/>
<dbReference type="Proteomes" id="UP000184038">
    <property type="component" value="Unassembled WGS sequence"/>
</dbReference>
<evidence type="ECO:0000313" key="1">
    <source>
        <dbReference type="EMBL" id="SHN00532.1"/>
    </source>
</evidence>
<dbReference type="InterPro" id="IPR024211">
    <property type="entry name" value="DUF3841"/>
</dbReference>
<keyword evidence="2" id="KW-1185">Reference proteome</keyword>
<sequence length="177" mass="21065">MILWTIQHKSAYEKMRKSGVLRANEAHLCDDSFTEAYLWMSGQMTKRIGNSPEGVIFPVWAWYKWEGERKRLDMRAHGRHWGTKGSPIVLLTVDVPENFVLLSDFDYWHVVLNNGDIIFPHCEEAIYSQEEKKKSWENIFDIDCSYDGEQHQYLTTQATLWEMRWEWVIKAENFISR</sequence>
<organism evidence="1 2">
    <name type="scientific">Anaerosporobacter mobilis DSM 15930</name>
    <dbReference type="NCBI Taxonomy" id="1120996"/>
    <lineage>
        <taxon>Bacteria</taxon>
        <taxon>Bacillati</taxon>
        <taxon>Bacillota</taxon>
        <taxon>Clostridia</taxon>
        <taxon>Lachnospirales</taxon>
        <taxon>Lachnospiraceae</taxon>
        <taxon>Anaerosporobacter</taxon>
    </lineage>
</organism>
<dbReference type="Pfam" id="PF12952">
    <property type="entry name" value="DUF3841"/>
    <property type="match status" value="1"/>
</dbReference>
<dbReference type="RefSeq" id="WP_073291327.1">
    <property type="nucleotide sequence ID" value="NZ_FRCP01000026.1"/>
</dbReference>